<dbReference type="Pfam" id="PF00486">
    <property type="entry name" value="Trans_reg_C"/>
    <property type="match status" value="1"/>
</dbReference>
<evidence type="ECO:0000313" key="6">
    <source>
        <dbReference type="Proteomes" id="UP000004491"/>
    </source>
</evidence>
<name>G2DHP6_9GAMM</name>
<evidence type="ECO:0000259" key="4">
    <source>
        <dbReference type="PROSITE" id="PS51755"/>
    </source>
</evidence>
<dbReference type="RefSeq" id="WP_005966540.1">
    <property type="nucleotide sequence ID" value="NZ_AFOC01000145.1"/>
</dbReference>
<dbReference type="InterPro" id="IPR016032">
    <property type="entry name" value="Sig_transdc_resp-reg_C-effctor"/>
</dbReference>
<reference evidence="5" key="1">
    <citation type="journal article" date="2011" name="ISME J.">
        <title>The endosymbionts of the deep-sea tubeworms Riftia pachyptila and Tevnia jerichonana share an identical physiology as revealed by proteogenomic analyses.</title>
        <authorList>
            <person name="Gardebrecht A."/>
            <person name="Markert S."/>
            <person name="Felbeck H."/>
            <person name="Thuermer A."/>
            <person name="Albrecht D."/>
            <person name="Wollherr A."/>
            <person name="Kabisch J."/>
            <person name="Lehmann R."/>
            <person name="Daniel R."/>
            <person name="Liesegang H."/>
            <person name="Hecker M."/>
            <person name="Sievert S.M."/>
            <person name="Schweder T."/>
        </authorList>
    </citation>
    <scope>NUCLEOTIDE SEQUENCE [LARGE SCALE GENOMIC DNA]</scope>
</reference>
<evidence type="ECO:0000256" key="1">
    <source>
        <dbReference type="ARBA" id="ARBA00023125"/>
    </source>
</evidence>
<dbReference type="PROSITE" id="PS51755">
    <property type="entry name" value="OMPR_PHOB"/>
    <property type="match status" value="1"/>
</dbReference>
<evidence type="ECO:0000256" key="3">
    <source>
        <dbReference type="SAM" id="MobiDB-lite"/>
    </source>
</evidence>
<evidence type="ECO:0000256" key="2">
    <source>
        <dbReference type="PROSITE-ProRule" id="PRU01091"/>
    </source>
</evidence>
<dbReference type="AlphaFoldDB" id="G2DHP6"/>
<dbReference type="InterPro" id="IPR036388">
    <property type="entry name" value="WH-like_DNA-bd_sf"/>
</dbReference>
<dbReference type="SUPFAM" id="SSF46894">
    <property type="entry name" value="C-terminal effector domain of the bipartite response regulators"/>
    <property type="match status" value="1"/>
</dbReference>
<organism evidence="5 6">
    <name type="scientific">endosymbiont of Riftia pachyptila</name>
    <name type="common">vent Ph05</name>
    <dbReference type="NCBI Taxonomy" id="1048808"/>
    <lineage>
        <taxon>Bacteria</taxon>
        <taxon>Pseudomonadati</taxon>
        <taxon>Pseudomonadota</taxon>
        <taxon>Gammaproteobacteria</taxon>
        <taxon>sulfur-oxidizing symbionts</taxon>
    </lineage>
</organism>
<accession>G2DHP6</accession>
<feature type="DNA-binding region" description="OmpR/PhoB-type" evidence="2">
    <location>
        <begin position="1"/>
        <end position="41"/>
    </location>
</feature>
<protein>
    <recommendedName>
        <fullName evidence="4">OmpR/PhoB-type domain-containing protein</fullName>
    </recommendedName>
</protein>
<dbReference type="GO" id="GO:0006355">
    <property type="term" value="P:regulation of DNA-templated transcription"/>
    <property type="evidence" value="ECO:0007669"/>
    <property type="project" value="InterPro"/>
</dbReference>
<feature type="region of interest" description="Disordered" evidence="3">
    <location>
        <begin position="63"/>
        <end position="89"/>
    </location>
</feature>
<comment type="caution">
    <text evidence="5">The sequence shown here is derived from an EMBL/GenBank/DDBJ whole genome shotgun (WGS) entry which is preliminary data.</text>
</comment>
<keyword evidence="6" id="KW-1185">Reference proteome</keyword>
<feature type="domain" description="OmpR/PhoB-type" evidence="4">
    <location>
        <begin position="1"/>
        <end position="41"/>
    </location>
</feature>
<dbReference type="GO" id="GO:0003677">
    <property type="term" value="F:DNA binding"/>
    <property type="evidence" value="ECO:0007669"/>
    <property type="project" value="UniProtKB-UniRule"/>
</dbReference>
<dbReference type="Gene3D" id="1.10.10.10">
    <property type="entry name" value="Winged helix-like DNA-binding domain superfamily/Winged helix DNA-binding domain"/>
    <property type="match status" value="1"/>
</dbReference>
<evidence type="ECO:0000313" key="5">
    <source>
        <dbReference type="EMBL" id="EGV49861.1"/>
    </source>
</evidence>
<proteinExistence type="predicted"/>
<sequence length="89" mass="10165">MIVSDDALTQVIIKLRKALGDDAKHPRYIQTISKHGYRLITQVENLPLKAPPADRCKKRVSWLPQRPNQGHHPGAVTRSDLYRGRTRQS</sequence>
<dbReference type="InterPro" id="IPR001867">
    <property type="entry name" value="OmpR/PhoB-type_DNA-bd"/>
</dbReference>
<gene>
    <name evidence="5" type="ORF">Rifp1Sym_fn00050</name>
</gene>
<dbReference type="EMBL" id="AFOC01000145">
    <property type="protein sequence ID" value="EGV49861.1"/>
    <property type="molecule type" value="Genomic_DNA"/>
</dbReference>
<dbReference type="GO" id="GO:0000160">
    <property type="term" value="P:phosphorelay signal transduction system"/>
    <property type="evidence" value="ECO:0007669"/>
    <property type="project" value="InterPro"/>
</dbReference>
<dbReference type="Proteomes" id="UP000004491">
    <property type="component" value="Unassembled WGS sequence"/>
</dbReference>
<keyword evidence="1 2" id="KW-0238">DNA-binding</keyword>